<organismHost>
    <name type="scientific">Capra hircus</name>
    <name type="common">Goat</name>
    <dbReference type="NCBI Taxonomy" id="9925"/>
</organismHost>
<evidence type="ECO:0000313" key="1">
    <source>
        <dbReference type="EMBL" id="AHZ33708.1"/>
    </source>
</evidence>
<dbReference type="Proteomes" id="UP000150883">
    <property type="component" value="Segment"/>
</dbReference>
<evidence type="ECO:0000313" key="2">
    <source>
        <dbReference type="Proteomes" id="UP000150883"/>
    </source>
</evidence>
<sequence length="89" mass="10249">MLIYGPRLEVEDLIDRIMDDVPVSGDLMPTPDPIPEDVAQCSPEDMSNMLDDFLEDIQLKSELQLLTSEEMEELLRELEELARLLKDFP</sequence>
<name>A0A0F6N1V2_ORFV</name>
<organismHost>
    <name type="scientific">Ovis aries</name>
    <name type="common">Sheep</name>
    <dbReference type="NCBI Taxonomy" id="9940"/>
</organismHost>
<proteinExistence type="predicted"/>
<protein>
    <submittedName>
        <fullName evidence="1">Uncharacterized protein</fullName>
    </submittedName>
</protein>
<organism evidence="1 2">
    <name type="scientific">Orf virus</name>
    <name type="common">ORFV</name>
    <dbReference type="NCBI Taxonomy" id="10258"/>
    <lineage>
        <taxon>Viruses</taxon>
        <taxon>Varidnaviria</taxon>
        <taxon>Bamfordvirae</taxon>
        <taxon>Nucleocytoviricota</taxon>
        <taxon>Pokkesviricetes</taxon>
        <taxon>Chitovirales</taxon>
        <taxon>Poxviridae</taxon>
        <taxon>Chordopoxvirinae</taxon>
        <taxon>Parapoxvirus</taxon>
        <taxon>Parapoxvirus orf</taxon>
    </lineage>
</organism>
<accession>A0A0F6N1V2</accession>
<reference evidence="1 2" key="1">
    <citation type="submission" date="2013-06" db="EMBL/GenBank/DDBJ databases">
        <title>Complete genome of orf virus NA1/11 and comparative genomic with other parapoxvirus.</title>
        <authorList>
            <person name="Li W."/>
            <person name="Hao W."/>
            <person name="Ning Z."/>
            <person name="Chi X."/>
            <person name="Tong C."/>
            <person name="Gao F."/>
            <person name="Song D."/>
            <person name="Li M."/>
            <person name="Luo S."/>
        </authorList>
    </citation>
    <scope>NUCLEOTIDE SEQUENCE [LARGE SCALE GENOMIC DNA]</scope>
    <source>
        <strain evidence="1">NA1/11</strain>
    </source>
</reference>
<organismHost>
    <name type="scientific">Homo sapiens</name>
    <name type="common">Human</name>
    <dbReference type="NCBI Taxonomy" id="9606"/>
</organismHost>
<dbReference type="EMBL" id="KF234407">
    <property type="protein sequence ID" value="AHZ33708.1"/>
    <property type="molecule type" value="Genomic_DNA"/>
</dbReference>